<comment type="similarity">
    <text evidence="1">Belongs to the UPF0162 family.</text>
</comment>
<evidence type="ECO:0000256" key="1">
    <source>
        <dbReference type="ARBA" id="ARBA00007100"/>
    </source>
</evidence>
<dbReference type="Pfam" id="PF13369">
    <property type="entry name" value="Transglut_core2"/>
    <property type="match status" value="1"/>
</dbReference>
<dbReference type="Gene3D" id="1.25.40.10">
    <property type="entry name" value="Tetratricopeptide repeat domain"/>
    <property type="match status" value="1"/>
</dbReference>
<name>A0A7X0AYV7_9PROT</name>
<reference evidence="3 4" key="1">
    <citation type="submission" date="2020-08" db="EMBL/GenBank/DDBJ databases">
        <title>Genomic Encyclopedia of Type Strains, Phase IV (KMG-IV): sequencing the most valuable type-strain genomes for metagenomic binning, comparative biology and taxonomic classification.</title>
        <authorList>
            <person name="Goeker M."/>
        </authorList>
    </citation>
    <scope>NUCLEOTIDE SEQUENCE [LARGE SCALE GENOMIC DNA]</scope>
    <source>
        <strain evidence="3 4">DSM 22198</strain>
    </source>
</reference>
<dbReference type="SUPFAM" id="SSF48452">
    <property type="entry name" value="TPR-like"/>
    <property type="match status" value="1"/>
</dbReference>
<dbReference type="PANTHER" id="PTHR31350">
    <property type="entry name" value="SI:DKEY-261L7.2"/>
    <property type="match status" value="1"/>
</dbReference>
<keyword evidence="4" id="KW-1185">Reference proteome</keyword>
<sequence length="301" mass="32440">MTSQAPQNRSRPGRSQAQARALLRAVGQMPDDHIDLAEAALALAAVSGAEGRLSPYRRHLASIAAAVAKRVAKAEADGAEPDALTLEDCLAALRTTLVDSMGYEGDSATYEDPQNANLARVIDRRRGLPVALGILYIHAARAQGWDMVGLNFPGHFLVRLDHRGERAIIDPFGGGRALSVVDLRDLIKQTSGAAAELEPDHYAPVGNRDVLLRLHNNVKLLHMRGDRPDLAAEAVEAMLLMAPGQVSLWRECGLLQAQLGHISRAIAAFEIFMDLGSRAGTSAQLLDQAATLVQHLRNRLN</sequence>
<dbReference type="InterPro" id="IPR011990">
    <property type="entry name" value="TPR-like_helical_dom_sf"/>
</dbReference>
<organism evidence="3 4">
    <name type="scientific">Nitrospirillum iridis</name>
    <dbReference type="NCBI Taxonomy" id="765888"/>
    <lineage>
        <taxon>Bacteria</taxon>
        <taxon>Pseudomonadati</taxon>
        <taxon>Pseudomonadota</taxon>
        <taxon>Alphaproteobacteria</taxon>
        <taxon>Rhodospirillales</taxon>
        <taxon>Azospirillaceae</taxon>
        <taxon>Nitrospirillum</taxon>
    </lineage>
</organism>
<dbReference type="PANTHER" id="PTHR31350:SF21">
    <property type="entry name" value="F-BOX ONLY PROTEIN 21"/>
    <property type="match status" value="1"/>
</dbReference>
<comment type="caution">
    <text evidence="3">The sequence shown here is derived from an EMBL/GenBank/DDBJ whole genome shotgun (WGS) entry which is preliminary data.</text>
</comment>
<dbReference type="Pfam" id="PF13371">
    <property type="entry name" value="TPR_9"/>
    <property type="match status" value="1"/>
</dbReference>
<proteinExistence type="inferred from homology"/>
<evidence type="ECO:0000259" key="2">
    <source>
        <dbReference type="Pfam" id="PF13369"/>
    </source>
</evidence>
<protein>
    <submittedName>
        <fullName evidence="3">Regulator of sirC expression with transglutaminase-like and TPR domain</fullName>
    </submittedName>
</protein>
<accession>A0A7X0AYV7</accession>
<dbReference type="EMBL" id="JACIIZ010000008">
    <property type="protein sequence ID" value="MBB6252664.1"/>
    <property type="molecule type" value="Genomic_DNA"/>
</dbReference>
<dbReference type="Proteomes" id="UP000539175">
    <property type="component" value="Unassembled WGS sequence"/>
</dbReference>
<feature type="domain" description="Protein SirB1 N-terminal" evidence="2">
    <location>
        <begin position="56"/>
        <end position="215"/>
    </location>
</feature>
<dbReference type="AlphaFoldDB" id="A0A7X0AYV7"/>
<evidence type="ECO:0000313" key="4">
    <source>
        <dbReference type="Proteomes" id="UP000539175"/>
    </source>
</evidence>
<dbReference type="InterPro" id="IPR032698">
    <property type="entry name" value="SirB1_N"/>
</dbReference>
<gene>
    <name evidence="3" type="ORF">FHS74_003224</name>
</gene>
<dbReference type="RefSeq" id="WP_343066927.1">
    <property type="nucleotide sequence ID" value="NZ_JACIIZ010000008.1"/>
</dbReference>
<evidence type="ECO:0000313" key="3">
    <source>
        <dbReference type="EMBL" id="MBB6252664.1"/>
    </source>
</evidence>